<dbReference type="AlphaFoldDB" id="A0A8T0IM83"/>
<evidence type="ECO:0000313" key="3">
    <source>
        <dbReference type="Proteomes" id="UP000822688"/>
    </source>
</evidence>
<dbReference type="Proteomes" id="UP000822688">
    <property type="component" value="Chromosome 3"/>
</dbReference>
<evidence type="ECO:0000313" key="1">
    <source>
        <dbReference type="EMBL" id="KAG0584039.1"/>
    </source>
</evidence>
<accession>A0A8T0IM83</accession>
<reference evidence="1" key="1">
    <citation type="submission" date="2020-06" db="EMBL/GenBank/DDBJ databases">
        <title>WGS assembly of Ceratodon purpureus strain R40.</title>
        <authorList>
            <person name="Carey S.B."/>
            <person name="Jenkins J."/>
            <person name="Shu S."/>
            <person name="Lovell J.T."/>
            <person name="Sreedasyam A."/>
            <person name="Maumus F."/>
            <person name="Tiley G.P."/>
            <person name="Fernandez-Pozo N."/>
            <person name="Barry K."/>
            <person name="Chen C."/>
            <person name="Wang M."/>
            <person name="Lipzen A."/>
            <person name="Daum C."/>
            <person name="Saski C.A."/>
            <person name="Payton A.C."/>
            <person name="Mcbreen J.C."/>
            <person name="Conrad R.E."/>
            <person name="Kollar L.M."/>
            <person name="Olsson S."/>
            <person name="Huttunen S."/>
            <person name="Landis J.B."/>
            <person name="Wickett N.J."/>
            <person name="Johnson M.G."/>
            <person name="Rensing S.A."/>
            <person name="Grimwood J."/>
            <person name="Schmutz J."/>
            <person name="Mcdaniel S.F."/>
        </authorList>
    </citation>
    <scope>NUCLEOTIDE SEQUENCE</scope>
    <source>
        <strain evidence="1">R40</strain>
    </source>
</reference>
<dbReference type="EMBL" id="CM026423">
    <property type="protein sequence ID" value="KAG0584039.1"/>
    <property type="molecule type" value="Genomic_DNA"/>
</dbReference>
<protein>
    <submittedName>
        <fullName evidence="1">Uncharacterized protein</fullName>
    </submittedName>
</protein>
<dbReference type="EMBL" id="CM026423">
    <property type="protein sequence ID" value="KAG0584040.1"/>
    <property type="molecule type" value="Genomic_DNA"/>
</dbReference>
<keyword evidence="3" id="KW-1185">Reference proteome</keyword>
<proteinExistence type="predicted"/>
<gene>
    <name evidence="1" type="ORF">KC19_3G180600</name>
    <name evidence="2" type="ORF">KC19_3G180700</name>
</gene>
<name>A0A8T0IM83_CERPU</name>
<comment type="caution">
    <text evidence="1">The sequence shown here is derived from an EMBL/GenBank/DDBJ whole genome shotgun (WGS) entry which is preliminary data.</text>
</comment>
<sequence length="59" mass="6675">MLVQDPAESSRRRDVNVEGRNVTLLRSWISRGAVPLCEMWRTLTTLRLGWELCGGESGD</sequence>
<organism evidence="1 3">
    <name type="scientific">Ceratodon purpureus</name>
    <name type="common">Fire moss</name>
    <name type="synonym">Dicranum purpureum</name>
    <dbReference type="NCBI Taxonomy" id="3225"/>
    <lineage>
        <taxon>Eukaryota</taxon>
        <taxon>Viridiplantae</taxon>
        <taxon>Streptophyta</taxon>
        <taxon>Embryophyta</taxon>
        <taxon>Bryophyta</taxon>
        <taxon>Bryophytina</taxon>
        <taxon>Bryopsida</taxon>
        <taxon>Dicranidae</taxon>
        <taxon>Pseudoditrichales</taxon>
        <taxon>Ditrichaceae</taxon>
        <taxon>Ceratodon</taxon>
    </lineage>
</organism>
<evidence type="ECO:0000313" key="2">
    <source>
        <dbReference type="EMBL" id="KAG0584040.1"/>
    </source>
</evidence>